<accession>A0AAN7B6E3</accession>
<gene>
    <name evidence="2" type="ORF">QBC37DRAFT_449536</name>
</gene>
<reference evidence="2" key="2">
    <citation type="submission" date="2023-05" db="EMBL/GenBank/DDBJ databases">
        <authorList>
            <consortium name="Lawrence Berkeley National Laboratory"/>
            <person name="Steindorff A."/>
            <person name="Hensen N."/>
            <person name="Bonometti L."/>
            <person name="Westerberg I."/>
            <person name="Brannstrom I.O."/>
            <person name="Guillou S."/>
            <person name="Cros-Aarteil S."/>
            <person name="Calhoun S."/>
            <person name="Haridas S."/>
            <person name="Kuo A."/>
            <person name="Mondo S."/>
            <person name="Pangilinan J."/>
            <person name="Riley R."/>
            <person name="Labutti K."/>
            <person name="Andreopoulos B."/>
            <person name="Lipzen A."/>
            <person name="Chen C."/>
            <person name="Yanf M."/>
            <person name="Daum C."/>
            <person name="Ng V."/>
            <person name="Clum A."/>
            <person name="Ohm R."/>
            <person name="Martin F."/>
            <person name="Silar P."/>
            <person name="Natvig D."/>
            <person name="Lalanne C."/>
            <person name="Gautier V."/>
            <person name="Ament-Velasquez S.L."/>
            <person name="Kruys A."/>
            <person name="Hutchinson M.I."/>
            <person name="Powell A.J."/>
            <person name="Barry K."/>
            <person name="Miller A.N."/>
            <person name="Grigoriev I.V."/>
            <person name="Debuchy R."/>
            <person name="Gladieux P."/>
            <person name="Thoren M.H."/>
            <person name="Johannesson H."/>
        </authorList>
    </citation>
    <scope>NUCLEOTIDE SEQUENCE</scope>
    <source>
        <strain evidence="2">PSN293</strain>
    </source>
</reference>
<evidence type="ECO:0000313" key="3">
    <source>
        <dbReference type="Proteomes" id="UP001301769"/>
    </source>
</evidence>
<sequence length="74" mass="7773">MERQPALDPSAATFGVPLHPPLLENAQHPSHGGAGMSADDAILISSDDESDNDLDEGRSDTSFESLDGLLQNAQ</sequence>
<dbReference type="Proteomes" id="UP001301769">
    <property type="component" value="Unassembled WGS sequence"/>
</dbReference>
<evidence type="ECO:0000256" key="1">
    <source>
        <dbReference type="SAM" id="MobiDB-lite"/>
    </source>
</evidence>
<evidence type="ECO:0000313" key="2">
    <source>
        <dbReference type="EMBL" id="KAK4209830.1"/>
    </source>
</evidence>
<proteinExistence type="predicted"/>
<organism evidence="2 3">
    <name type="scientific">Rhypophila decipiens</name>
    <dbReference type="NCBI Taxonomy" id="261697"/>
    <lineage>
        <taxon>Eukaryota</taxon>
        <taxon>Fungi</taxon>
        <taxon>Dikarya</taxon>
        <taxon>Ascomycota</taxon>
        <taxon>Pezizomycotina</taxon>
        <taxon>Sordariomycetes</taxon>
        <taxon>Sordariomycetidae</taxon>
        <taxon>Sordariales</taxon>
        <taxon>Naviculisporaceae</taxon>
        <taxon>Rhypophila</taxon>
    </lineage>
</organism>
<name>A0AAN7B6E3_9PEZI</name>
<keyword evidence="3" id="KW-1185">Reference proteome</keyword>
<dbReference type="AlphaFoldDB" id="A0AAN7B6E3"/>
<dbReference type="EMBL" id="MU858193">
    <property type="protein sequence ID" value="KAK4209830.1"/>
    <property type="molecule type" value="Genomic_DNA"/>
</dbReference>
<comment type="caution">
    <text evidence="2">The sequence shown here is derived from an EMBL/GenBank/DDBJ whole genome shotgun (WGS) entry which is preliminary data.</text>
</comment>
<feature type="region of interest" description="Disordered" evidence="1">
    <location>
        <begin position="1"/>
        <end position="74"/>
    </location>
</feature>
<reference evidence="2" key="1">
    <citation type="journal article" date="2023" name="Mol. Phylogenet. Evol.">
        <title>Genome-scale phylogeny and comparative genomics of the fungal order Sordariales.</title>
        <authorList>
            <person name="Hensen N."/>
            <person name="Bonometti L."/>
            <person name="Westerberg I."/>
            <person name="Brannstrom I.O."/>
            <person name="Guillou S."/>
            <person name="Cros-Aarteil S."/>
            <person name="Calhoun S."/>
            <person name="Haridas S."/>
            <person name="Kuo A."/>
            <person name="Mondo S."/>
            <person name="Pangilinan J."/>
            <person name="Riley R."/>
            <person name="LaButti K."/>
            <person name="Andreopoulos B."/>
            <person name="Lipzen A."/>
            <person name="Chen C."/>
            <person name="Yan M."/>
            <person name="Daum C."/>
            <person name="Ng V."/>
            <person name="Clum A."/>
            <person name="Steindorff A."/>
            <person name="Ohm R.A."/>
            <person name="Martin F."/>
            <person name="Silar P."/>
            <person name="Natvig D.O."/>
            <person name="Lalanne C."/>
            <person name="Gautier V."/>
            <person name="Ament-Velasquez S.L."/>
            <person name="Kruys A."/>
            <person name="Hutchinson M.I."/>
            <person name="Powell A.J."/>
            <person name="Barry K."/>
            <person name="Miller A.N."/>
            <person name="Grigoriev I.V."/>
            <person name="Debuchy R."/>
            <person name="Gladieux P."/>
            <person name="Hiltunen Thoren M."/>
            <person name="Johannesson H."/>
        </authorList>
    </citation>
    <scope>NUCLEOTIDE SEQUENCE</scope>
    <source>
        <strain evidence="2">PSN293</strain>
    </source>
</reference>
<protein>
    <submittedName>
        <fullName evidence="2">Uncharacterized protein</fullName>
    </submittedName>
</protein>